<protein>
    <submittedName>
        <fullName evidence="1">Uncharacterized protein</fullName>
    </submittedName>
</protein>
<dbReference type="AlphaFoldDB" id="A0A1G9MV53"/>
<accession>A0A1G9MV53</accession>
<evidence type="ECO:0000313" key="2">
    <source>
        <dbReference type="Proteomes" id="UP000199226"/>
    </source>
</evidence>
<dbReference type="Proteomes" id="UP000199226">
    <property type="component" value="Unassembled WGS sequence"/>
</dbReference>
<keyword evidence="2" id="KW-1185">Reference proteome</keyword>
<dbReference type="EMBL" id="FNHH01000002">
    <property type="protein sequence ID" value="SDL78118.1"/>
    <property type="molecule type" value="Genomic_DNA"/>
</dbReference>
<sequence length="103" mass="11739">MDKLKKFELMEKITNELEDLKNSQTAIVQKIGKIEIDNFDLGNKTLERILPAMHQNVADNLDKIAEILSSFEEAKDTYGKKNNIEALKEQETIREAMEGGSKN</sequence>
<dbReference type="OrthoDB" id="675448at2"/>
<name>A0A1G9MV53_9SPHI</name>
<evidence type="ECO:0000313" key="1">
    <source>
        <dbReference type="EMBL" id="SDL78118.1"/>
    </source>
</evidence>
<organism evidence="1 2">
    <name type="scientific">Daejeonella rubra</name>
    <dbReference type="NCBI Taxonomy" id="990371"/>
    <lineage>
        <taxon>Bacteria</taxon>
        <taxon>Pseudomonadati</taxon>
        <taxon>Bacteroidota</taxon>
        <taxon>Sphingobacteriia</taxon>
        <taxon>Sphingobacteriales</taxon>
        <taxon>Sphingobacteriaceae</taxon>
        <taxon>Daejeonella</taxon>
    </lineage>
</organism>
<gene>
    <name evidence="1" type="ORF">SAMN05421813_102127</name>
</gene>
<proteinExistence type="predicted"/>
<dbReference type="STRING" id="990371.SAMN05421813_102127"/>
<dbReference type="RefSeq" id="WP_090698862.1">
    <property type="nucleotide sequence ID" value="NZ_FNHH01000002.1"/>
</dbReference>
<reference evidence="2" key="1">
    <citation type="submission" date="2016-10" db="EMBL/GenBank/DDBJ databases">
        <authorList>
            <person name="Varghese N."/>
            <person name="Submissions S."/>
        </authorList>
    </citation>
    <scope>NUCLEOTIDE SEQUENCE [LARGE SCALE GENOMIC DNA]</scope>
    <source>
        <strain evidence="2">DSM 24536</strain>
    </source>
</reference>